<protein>
    <submittedName>
        <fullName evidence="3">GH25 family lysozyme</fullName>
    </submittedName>
</protein>
<dbReference type="RefSeq" id="WP_008842197.1">
    <property type="nucleotide sequence ID" value="NZ_CP066046.1"/>
</dbReference>
<sequence length="255" mass="29818">MKQNLRAAQRPRFAKAAIKRQRRLIFSIVVALALLIAGGWGIFWHVQQQEQQTLSPYSIRGCVIDQADGIINFQDLAKQKVKFVYLNATTGATYFDDSFNTNYDRLRATNLKVGVVHNFSFERSAVKQLQYISRKVKSNTGQLPVVIRVSYYGEDTAEKVDWKKQGPILADLVRRLANYYGQPVVIKTTPEIRQRLYPKYVKQSRFWLEAEKVQKADRHVEFVEYDDQRTLKTDRREIELPVSYFNGGRQEWQKY</sequence>
<feature type="transmembrane region" description="Helical" evidence="2">
    <location>
        <begin position="24"/>
        <end position="46"/>
    </location>
</feature>
<dbReference type="InterPro" id="IPR017853">
    <property type="entry name" value="GH"/>
</dbReference>
<reference evidence="3" key="2">
    <citation type="submission" date="2023-10" db="EMBL/GenBank/DDBJ databases">
        <authorList>
            <person name="Khurajog B."/>
        </authorList>
    </citation>
    <scope>NUCLEOTIDE SEQUENCE</scope>
    <source>
        <strain evidence="3">BF9</strain>
    </source>
</reference>
<dbReference type="Gene3D" id="3.20.20.80">
    <property type="entry name" value="Glycosidases"/>
    <property type="match status" value="1"/>
</dbReference>
<dbReference type="GO" id="GO:0016998">
    <property type="term" value="P:cell wall macromolecule catabolic process"/>
    <property type="evidence" value="ECO:0007669"/>
    <property type="project" value="InterPro"/>
</dbReference>
<keyword evidence="2" id="KW-0812">Transmembrane</keyword>
<dbReference type="GO" id="GO:0009253">
    <property type="term" value="P:peptidoglycan catabolic process"/>
    <property type="evidence" value="ECO:0007669"/>
    <property type="project" value="InterPro"/>
</dbReference>
<dbReference type="Pfam" id="PF01183">
    <property type="entry name" value="Glyco_hydro_25"/>
    <property type="match status" value="1"/>
</dbReference>
<dbReference type="SUPFAM" id="SSF51445">
    <property type="entry name" value="(Trans)glycosidases"/>
    <property type="match status" value="1"/>
</dbReference>
<evidence type="ECO:0000313" key="3">
    <source>
        <dbReference type="EMBL" id="MDV2622126.1"/>
    </source>
</evidence>
<comment type="similarity">
    <text evidence="1">Belongs to the glycosyl hydrolase 25 family.</text>
</comment>
<organism evidence="3 4">
    <name type="scientific">Pediococcus acidilactici</name>
    <dbReference type="NCBI Taxonomy" id="1254"/>
    <lineage>
        <taxon>Bacteria</taxon>
        <taxon>Bacillati</taxon>
        <taxon>Bacillota</taxon>
        <taxon>Bacilli</taxon>
        <taxon>Lactobacillales</taxon>
        <taxon>Lactobacillaceae</taxon>
        <taxon>Pediococcus</taxon>
        <taxon>Pediococcus acidilactici group</taxon>
    </lineage>
</organism>
<dbReference type="InterPro" id="IPR002053">
    <property type="entry name" value="Glyco_hydro_25"/>
</dbReference>
<dbReference type="GO" id="GO:0003796">
    <property type="term" value="F:lysozyme activity"/>
    <property type="evidence" value="ECO:0007669"/>
    <property type="project" value="InterPro"/>
</dbReference>
<dbReference type="GO" id="GO:0016052">
    <property type="term" value="P:carbohydrate catabolic process"/>
    <property type="evidence" value="ECO:0007669"/>
    <property type="project" value="TreeGrafter"/>
</dbReference>
<comment type="caution">
    <text evidence="3">The sequence shown here is derived from an EMBL/GenBank/DDBJ whole genome shotgun (WGS) entry which is preliminary data.</text>
</comment>
<gene>
    <name evidence="3" type="ORF">R0G89_10480</name>
</gene>
<proteinExistence type="inferred from homology"/>
<evidence type="ECO:0000256" key="2">
    <source>
        <dbReference type="SAM" id="Phobius"/>
    </source>
</evidence>
<keyword evidence="2" id="KW-1133">Transmembrane helix</keyword>
<name>A0AAW8YJY4_PEDAC</name>
<evidence type="ECO:0000313" key="4">
    <source>
        <dbReference type="Proteomes" id="UP001280897"/>
    </source>
</evidence>
<reference evidence="3" key="1">
    <citation type="journal article" date="2023" name="PeerJ">
        <title>Selection and evaluation of lactic acid bacteria from chicken feces in Thailand as potential probiotics.</title>
        <authorList>
            <person name="Khurajog B."/>
            <person name="Disastra Y."/>
            <person name="Lawwyne L.D."/>
            <person name="Sirichokchatchawan W."/>
            <person name="Niyomtham W."/>
            <person name="Yindee J."/>
            <person name="Hampson D.J."/>
            <person name="Prapasarakul N."/>
        </authorList>
    </citation>
    <scope>NUCLEOTIDE SEQUENCE</scope>
    <source>
        <strain evidence="3">BF9</strain>
    </source>
</reference>
<dbReference type="Proteomes" id="UP001280897">
    <property type="component" value="Unassembled WGS sequence"/>
</dbReference>
<dbReference type="CDD" id="cd06419">
    <property type="entry name" value="GH25_muramidase_2"/>
    <property type="match status" value="1"/>
</dbReference>
<dbReference type="PANTHER" id="PTHR34135:SF2">
    <property type="entry name" value="LYSOZYME"/>
    <property type="match status" value="1"/>
</dbReference>
<evidence type="ECO:0000256" key="1">
    <source>
        <dbReference type="ARBA" id="ARBA00010646"/>
    </source>
</evidence>
<keyword evidence="2" id="KW-0472">Membrane</keyword>
<dbReference type="AlphaFoldDB" id="A0AAW8YJY4"/>
<dbReference type="PANTHER" id="PTHR34135">
    <property type="entry name" value="LYSOZYME"/>
    <property type="match status" value="1"/>
</dbReference>
<dbReference type="EMBL" id="JAWJAV010000011">
    <property type="protein sequence ID" value="MDV2622126.1"/>
    <property type="molecule type" value="Genomic_DNA"/>
</dbReference>
<accession>A0AAW8YJY4</accession>
<dbReference type="PROSITE" id="PS51904">
    <property type="entry name" value="GLYCOSYL_HYDROL_F25_2"/>
    <property type="match status" value="1"/>
</dbReference>